<dbReference type="STRING" id="1193682.BJP25_09295"/>
<name>A0A1Q9LRZ9_9PSEU</name>
<dbReference type="OrthoDB" id="3665552at2"/>
<dbReference type="Proteomes" id="UP000186040">
    <property type="component" value="Unassembled WGS sequence"/>
</dbReference>
<sequence>MTSTLGRAQALNQSSLPLERVLHSLNCGFLLHRTGQLAYEFAAEGRKFSVDLLQYINTSQEGVATSFAFEEVFGTRDKLHWFIHMKNPADYAILLNMVDHDLEFRHISDHDRLPTKGGGNWDRMFLHRSLHEDVLVPQHGMEDDDHEEVPAGSFVPPAASQLAQPPELRLNTATAGAIVLRTSDVKYEVREEGRRFIAHWQHFVNERLAGKVTATLFEQTWGQQDRLWQLVHLRDVDAYHELVELERGAEMAREVFTRQRVHESKGGGAWDSLFIPASIKDTLLLPHAPSSDG</sequence>
<evidence type="ECO:0000313" key="1">
    <source>
        <dbReference type="EMBL" id="OLR94817.1"/>
    </source>
</evidence>
<dbReference type="EMBL" id="MKQR01000006">
    <property type="protein sequence ID" value="OLR94817.1"/>
    <property type="molecule type" value="Genomic_DNA"/>
</dbReference>
<keyword evidence="2" id="KW-1185">Reference proteome</keyword>
<dbReference type="InterPro" id="IPR046102">
    <property type="entry name" value="DUF6039"/>
</dbReference>
<dbReference type="RefSeq" id="WP_075973384.1">
    <property type="nucleotide sequence ID" value="NZ_MKQR01000006.1"/>
</dbReference>
<evidence type="ECO:0000313" key="2">
    <source>
        <dbReference type="Proteomes" id="UP000186040"/>
    </source>
</evidence>
<reference evidence="1 2" key="1">
    <citation type="submission" date="2016-10" db="EMBL/GenBank/DDBJ databases">
        <title>The Draft Genome Sequence of Actinokineospora bangkokensis 44EHWT reveals the biosynthetic pathway of antifungal compounds Thailandins with unusual extender unit butylmalonyl-CoA.</title>
        <authorList>
            <person name="Greule A."/>
            <person name="Intra B."/>
            <person name="Flemming S."/>
            <person name="Rommel M.G."/>
            <person name="Panbangred W."/>
            <person name="Bechthold A."/>
        </authorList>
    </citation>
    <scope>NUCLEOTIDE SEQUENCE [LARGE SCALE GENOMIC DNA]</scope>
    <source>
        <strain evidence="1 2">44EHW</strain>
    </source>
</reference>
<protein>
    <submittedName>
        <fullName evidence="1">Uncharacterized protein</fullName>
    </submittedName>
</protein>
<gene>
    <name evidence="1" type="ORF">BJP25_09295</name>
</gene>
<organism evidence="1 2">
    <name type="scientific">Actinokineospora bangkokensis</name>
    <dbReference type="NCBI Taxonomy" id="1193682"/>
    <lineage>
        <taxon>Bacteria</taxon>
        <taxon>Bacillati</taxon>
        <taxon>Actinomycetota</taxon>
        <taxon>Actinomycetes</taxon>
        <taxon>Pseudonocardiales</taxon>
        <taxon>Pseudonocardiaceae</taxon>
        <taxon>Actinokineospora</taxon>
    </lineage>
</organism>
<comment type="caution">
    <text evidence="1">The sequence shown here is derived from an EMBL/GenBank/DDBJ whole genome shotgun (WGS) entry which is preliminary data.</text>
</comment>
<proteinExistence type="predicted"/>
<dbReference type="Pfam" id="PF19505">
    <property type="entry name" value="DUF6039"/>
    <property type="match status" value="1"/>
</dbReference>
<dbReference type="AlphaFoldDB" id="A0A1Q9LRZ9"/>
<accession>A0A1Q9LRZ9</accession>